<name>A0ABR1WDS8_9PEZI</name>
<feature type="transmembrane region" description="Helical" evidence="6">
    <location>
        <begin position="249"/>
        <end position="269"/>
    </location>
</feature>
<dbReference type="EMBL" id="JAQQWM010000001">
    <property type="protein sequence ID" value="KAK8081673.1"/>
    <property type="molecule type" value="Genomic_DNA"/>
</dbReference>
<feature type="transmembrane region" description="Helical" evidence="6">
    <location>
        <begin position="180"/>
        <end position="199"/>
    </location>
</feature>
<evidence type="ECO:0000256" key="5">
    <source>
        <dbReference type="SAM" id="MobiDB-lite"/>
    </source>
</evidence>
<evidence type="ECO:0000313" key="7">
    <source>
        <dbReference type="EMBL" id="KAK8081673.1"/>
    </source>
</evidence>
<feature type="transmembrane region" description="Helical" evidence="6">
    <location>
        <begin position="211"/>
        <end position="229"/>
    </location>
</feature>
<feature type="transmembrane region" description="Helical" evidence="6">
    <location>
        <begin position="40"/>
        <end position="60"/>
    </location>
</feature>
<protein>
    <recommendedName>
        <fullName evidence="9">Major facilitator superfamily (MFS) profile domain-containing protein</fullName>
    </recommendedName>
</protein>
<proteinExistence type="predicted"/>
<evidence type="ECO:0000256" key="1">
    <source>
        <dbReference type="ARBA" id="ARBA00004141"/>
    </source>
</evidence>
<evidence type="ECO:0000313" key="8">
    <source>
        <dbReference type="Proteomes" id="UP001446871"/>
    </source>
</evidence>
<feature type="region of interest" description="Disordered" evidence="5">
    <location>
        <begin position="1"/>
        <end position="30"/>
    </location>
</feature>
<comment type="subcellular location">
    <subcellularLocation>
        <location evidence="1">Membrane</location>
        <topology evidence="1">Multi-pass membrane protein</topology>
    </subcellularLocation>
</comment>
<keyword evidence="3 6" id="KW-1133">Transmembrane helix</keyword>
<dbReference type="PANTHER" id="PTHR42718:SF41">
    <property type="entry name" value="MFS TRANSPORTER OF UNKOWN SPECIFICITY (AFU_ORTHOLOGUE AFUA_5G09940)-RELATED"/>
    <property type="match status" value="1"/>
</dbReference>
<reference evidence="7 8" key="1">
    <citation type="submission" date="2023-01" db="EMBL/GenBank/DDBJ databases">
        <title>Analysis of 21 Apiospora genomes using comparative genomics revels a genus with tremendous synthesis potential of carbohydrate active enzymes and secondary metabolites.</title>
        <authorList>
            <person name="Sorensen T."/>
        </authorList>
    </citation>
    <scope>NUCLEOTIDE SEQUENCE [LARGE SCALE GENOMIC DNA]</scope>
    <source>
        <strain evidence="7 8">CBS 83171</strain>
    </source>
</reference>
<dbReference type="PANTHER" id="PTHR42718">
    <property type="entry name" value="MAJOR FACILITATOR SUPERFAMILY MULTIDRUG TRANSPORTER MFSC"/>
    <property type="match status" value="1"/>
</dbReference>
<evidence type="ECO:0000256" key="3">
    <source>
        <dbReference type="ARBA" id="ARBA00022989"/>
    </source>
</evidence>
<dbReference type="InterPro" id="IPR036259">
    <property type="entry name" value="MFS_trans_sf"/>
</dbReference>
<dbReference type="Pfam" id="PF07690">
    <property type="entry name" value="MFS_1"/>
    <property type="match status" value="1"/>
</dbReference>
<sequence>MLERPRDESAATGGSLTVSSEMEPKAEHHPVAMSAKRQNLILVLITLTQLVQMIPLGLGINSGLALGEALGASKSTDSHSHTASGGRLGSIYGHKNVLTAGSLWWTVWALCGGYSNNLIAMCIMRGLGGIGGGPMVPNIVALIGITFTPGKKRNLGIALFRAMAPVGVDADEPVDPNGSINFVGAYLGVAGLILFNFVWNQAPAVGWQTPYEIALLIVSILQLIGFAYWETKAAKNPILLFTIWRSPSFGPLMLAVFLAFMSLGIFFWYMNIFMQTIRGDTLMQVVLGHVSLGFYN</sequence>
<comment type="caution">
    <text evidence="7">The sequence shown here is derived from an EMBL/GenBank/DDBJ whole genome shotgun (WGS) entry which is preliminary data.</text>
</comment>
<evidence type="ECO:0000256" key="6">
    <source>
        <dbReference type="SAM" id="Phobius"/>
    </source>
</evidence>
<feature type="transmembrane region" description="Helical" evidence="6">
    <location>
        <begin position="127"/>
        <end position="147"/>
    </location>
</feature>
<evidence type="ECO:0000256" key="4">
    <source>
        <dbReference type="ARBA" id="ARBA00023136"/>
    </source>
</evidence>
<feature type="transmembrane region" description="Helical" evidence="6">
    <location>
        <begin position="97"/>
        <end position="115"/>
    </location>
</feature>
<gene>
    <name evidence="7" type="ORF">PG996_000454</name>
</gene>
<evidence type="ECO:0008006" key="9">
    <source>
        <dbReference type="Google" id="ProtNLM"/>
    </source>
</evidence>
<keyword evidence="2 6" id="KW-0812">Transmembrane</keyword>
<keyword evidence="8" id="KW-1185">Reference proteome</keyword>
<dbReference type="Gene3D" id="1.20.1250.20">
    <property type="entry name" value="MFS general substrate transporter like domains"/>
    <property type="match status" value="1"/>
</dbReference>
<keyword evidence="4 6" id="KW-0472">Membrane</keyword>
<dbReference type="SUPFAM" id="SSF103473">
    <property type="entry name" value="MFS general substrate transporter"/>
    <property type="match status" value="1"/>
</dbReference>
<organism evidence="7 8">
    <name type="scientific">Apiospora saccharicola</name>
    <dbReference type="NCBI Taxonomy" id="335842"/>
    <lineage>
        <taxon>Eukaryota</taxon>
        <taxon>Fungi</taxon>
        <taxon>Dikarya</taxon>
        <taxon>Ascomycota</taxon>
        <taxon>Pezizomycotina</taxon>
        <taxon>Sordariomycetes</taxon>
        <taxon>Xylariomycetidae</taxon>
        <taxon>Amphisphaeriales</taxon>
        <taxon>Apiosporaceae</taxon>
        <taxon>Apiospora</taxon>
    </lineage>
</organism>
<accession>A0ABR1WDS8</accession>
<dbReference type="Proteomes" id="UP001446871">
    <property type="component" value="Unassembled WGS sequence"/>
</dbReference>
<evidence type="ECO:0000256" key="2">
    <source>
        <dbReference type="ARBA" id="ARBA00022692"/>
    </source>
</evidence>
<dbReference type="InterPro" id="IPR011701">
    <property type="entry name" value="MFS"/>
</dbReference>